<proteinExistence type="predicted"/>
<evidence type="ECO:0000313" key="14">
    <source>
        <dbReference type="EMBL" id="CUN67288.1"/>
    </source>
</evidence>
<dbReference type="AlphaFoldDB" id="A0A173YWZ8"/>
<feature type="domain" description="Protein kinase" evidence="12">
    <location>
        <begin position="10"/>
        <end position="277"/>
    </location>
</feature>
<dbReference type="CDD" id="cd14014">
    <property type="entry name" value="STKc_PknB_like"/>
    <property type="match status" value="1"/>
</dbReference>
<keyword evidence="11" id="KW-0812">Transmembrane</keyword>
<evidence type="ECO:0000259" key="13">
    <source>
        <dbReference type="PROSITE" id="PS51178"/>
    </source>
</evidence>
<dbReference type="EMBL" id="CYZX01000002">
    <property type="protein sequence ID" value="CUN67288.1"/>
    <property type="molecule type" value="Genomic_DNA"/>
</dbReference>
<evidence type="ECO:0000256" key="8">
    <source>
        <dbReference type="ARBA" id="ARBA00048679"/>
    </source>
</evidence>
<dbReference type="Gene3D" id="3.30.200.20">
    <property type="entry name" value="Phosphorylase Kinase, domain 1"/>
    <property type="match status" value="1"/>
</dbReference>
<dbReference type="InterPro" id="IPR011009">
    <property type="entry name" value="Kinase-like_dom_sf"/>
</dbReference>
<keyword evidence="11" id="KW-1133">Transmembrane helix</keyword>
<evidence type="ECO:0000256" key="4">
    <source>
        <dbReference type="ARBA" id="ARBA00022741"/>
    </source>
</evidence>
<dbReference type="SMART" id="SM00740">
    <property type="entry name" value="PASTA"/>
    <property type="match status" value="3"/>
</dbReference>
<dbReference type="FunFam" id="3.30.200.20:FF:000035">
    <property type="entry name" value="Serine/threonine protein kinase Stk1"/>
    <property type="match status" value="1"/>
</dbReference>
<dbReference type="GO" id="GO:0004674">
    <property type="term" value="F:protein serine/threonine kinase activity"/>
    <property type="evidence" value="ECO:0007669"/>
    <property type="project" value="UniProtKB-KW"/>
</dbReference>
<evidence type="ECO:0000256" key="9">
    <source>
        <dbReference type="PROSITE-ProRule" id="PRU10141"/>
    </source>
</evidence>
<keyword evidence="6 9" id="KW-0067">ATP-binding</keyword>
<dbReference type="EC" id="2.7.11.1" evidence="1"/>
<dbReference type="PROSITE" id="PS00108">
    <property type="entry name" value="PROTEIN_KINASE_ST"/>
    <property type="match status" value="1"/>
</dbReference>
<evidence type="ECO:0000256" key="3">
    <source>
        <dbReference type="ARBA" id="ARBA00022679"/>
    </source>
</evidence>
<dbReference type="GO" id="GO:0106310">
    <property type="term" value="F:protein serine kinase activity"/>
    <property type="evidence" value="ECO:0007669"/>
    <property type="project" value="RHEA"/>
</dbReference>
<dbReference type="Gene3D" id="1.10.510.10">
    <property type="entry name" value="Transferase(Phosphotransferase) domain 1"/>
    <property type="match status" value="1"/>
</dbReference>
<dbReference type="InterPro" id="IPR017441">
    <property type="entry name" value="Protein_kinase_ATP_BS"/>
</dbReference>
<keyword evidence="5 14" id="KW-0418">Kinase</keyword>
<dbReference type="PANTHER" id="PTHR43289:SF34">
    <property type="entry name" value="SERINE_THREONINE-PROTEIN KINASE YBDM-RELATED"/>
    <property type="match status" value="1"/>
</dbReference>
<feature type="domain" description="PASTA" evidence="13">
    <location>
        <begin position="507"/>
        <end position="575"/>
    </location>
</feature>
<organism evidence="14 15">
    <name type="scientific">Clostridium disporicum</name>
    <dbReference type="NCBI Taxonomy" id="84024"/>
    <lineage>
        <taxon>Bacteria</taxon>
        <taxon>Bacillati</taxon>
        <taxon>Bacillota</taxon>
        <taxon>Clostridia</taxon>
        <taxon>Eubacteriales</taxon>
        <taxon>Clostridiaceae</taxon>
        <taxon>Clostridium</taxon>
    </lineage>
</organism>
<comment type="catalytic activity">
    <reaction evidence="8">
        <text>L-seryl-[protein] + ATP = O-phospho-L-seryl-[protein] + ADP + H(+)</text>
        <dbReference type="Rhea" id="RHEA:17989"/>
        <dbReference type="Rhea" id="RHEA-COMP:9863"/>
        <dbReference type="Rhea" id="RHEA-COMP:11604"/>
        <dbReference type="ChEBI" id="CHEBI:15378"/>
        <dbReference type="ChEBI" id="CHEBI:29999"/>
        <dbReference type="ChEBI" id="CHEBI:30616"/>
        <dbReference type="ChEBI" id="CHEBI:83421"/>
        <dbReference type="ChEBI" id="CHEBI:456216"/>
        <dbReference type="EC" id="2.7.11.1"/>
    </reaction>
</comment>
<feature type="compositionally biased region" description="Low complexity" evidence="10">
    <location>
        <begin position="652"/>
        <end position="674"/>
    </location>
</feature>
<keyword evidence="3 14" id="KW-0808">Transferase</keyword>
<dbReference type="CDD" id="cd06577">
    <property type="entry name" value="PASTA_pknB"/>
    <property type="match status" value="3"/>
</dbReference>
<dbReference type="InterPro" id="IPR000719">
    <property type="entry name" value="Prot_kinase_dom"/>
</dbReference>
<dbReference type="GO" id="GO:0005524">
    <property type="term" value="F:ATP binding"/>
    <property type="evidence" value="ECO:0007669"/>
    <property type="project" value="UniProtKB-UniRule"/>
</dbReference>
<feature type="transmembrane region" description="Helical" evidence="11">
    <location>
        <begin position="348"/>
        <end position="369"/>
    </location>
</feature>
<dbReference type="FunFam" id="1.10.510.10:FF:000021">
    <property type="entry name" value="Serine/threonine protein kinase"/>
    <property type="match status" value="1"/>
</dbReference>
<dbReference type="PROSITE" id="PS50011">
    <property type="entry name" value="PROTEIN_KINASE_DOM"/>
    <property type="match status" value="1"/>
</dbReference>
<evidence type="ECO:0000313" key="15">
    <source>
        <dbReference type="Proteomes" id="UP000095594"/>
    </source>
</evidence>
<reference evidence="14 15" key="1">
    <citation type="submission" date="2015-09" db="EMBL/GenBank/DDBJ databases">
        <authorList>
            <consortium name="Pathogen Informatics"/>
        </authorList>
    </citation>
    <scope>NUCLEOTIDE SEQUENCE [LARGE SCALE GENOMIC DNA]</scope>
    <source>
        <strain evidence="14 15">2789STDY5834856</strain>
    </source>
</reference>
<feature type="region of interest" description="Disordered" evidence="10">
    <location>
        <begin position="642"/>
        <end position="674"/>
    </location>
</feature>
<evidence type="ECO:0000256" key="10">
    <source>
        <dbReference type="SAM" id="MobiDB-lite"/>
    </source>
</evidence>
<evidence type="ECO:0000256" key="7">
    <source>
        <dbReference type="ARBA" id="ARBA00047899"/>
    </source>
</evidence>
<keyword evidence="2" id="KW-0723">Serine/threonine-protein kinase</keyword>
<evidence type="ECO:0000256" key="11">
    <source>
        <dbReference type="SAM" id="Phobius"/>
    </source>
</evidence>
<evidence type="ECO:0000256" key="2">
    <source>
        <dbReference type="ARBA" id="ARBA00022527"/>
    </source>
</evidence>
<keyword evidence="11" id="KW-0472">Membrane</keyword>
<evidence type="ECO:0000256" key="6">
    <source>
        <dbReference type="ARBA" id="ARBA00022840"/>
    </source>
</evidence>
<dbReference type="PROSITE" id="PS00107">
    <property type="entry name" value="PROTEIN_KINASE_ATP"/>
    <property type="match status" value="1"/>
</dbReference>
<dbReference type="PANTHER" id="PTHR43289">
    <property type="entry name" value="MITOGEN-ACTIVATED PROTEIN KINASE KINASE KINASE 20-RELATED"/>
    <property type="match status" value="1"/>
</dbReference>
<gene>
    <name evidence="14" type="primary">prkC_2</name>
    <name evidence="14" type="ORF">ERS852471_00316</name>
</gene>
<evidence type="ECO:0000256" key="5">
    <source>
        <dbReference type="ARBA" id="ARBA00022777"/>
    </source>
</evidence>
<feature type="region of interest" description="Disordered" evidence="10">
    <location>
        <begin position="303"/>
        <end position="332"/>
    </location>
</feature>
<sequence>MIGMILGDRYELLEVIGEGGMAVVYKARDKKLNRLVAVKILKKEFADNKDISEKFKKEATAIANLSDMNIVNVLDVGHEDEDNIDYFVMELVEGKTLKEIILSNGKISWSTASTIAIQVAKALDCAHRNGIIHRDVKPQNILITEHGDVKVTDFGIAKSATSSTITNTTTIMGSAHYLSPEQAKGTFIDYRTDLYSLGIVLYEMVTAKLPFDGESPVTIALKHIQQDPIEPKKLNDAIPESLNNFILKAISKDPILRYQTAKEMISDLQRIKENPMVGIQPPSENDGGRTIVMSPIKADVNSKPKKVDKVSQHQNRIDNEDYEKDEEDEEDFDDDYFKKKNKKKGKGLIVGGIIVVLLLLVGIFTTIFLSGNKVEQIKVPNIVGKNFDEAKKEIEALGLKLEVEKTENSDKPDGEILSSNPLADAMIDKGSIIKVVVSGGLEKVVVPNLRDYEENVIKQYLDSKGFKYELNYEFNDDVEKGYYVSQDPKAGTEIPKGDTIYVTISKGPEVKLVKVKNYIGYNVNDAKSDLENQKFIVNIIEQETDRQNEDGKVIDQPVKDIEVKEGTSIDLYVGKYVEPTTDINQFISEGMLLSDAIVVLDSNNIKYSVDGGMPPAAETNQYKVVGFTPSIKDGELVKIQVEKIESLPTDTSPESQSSENQPSENQSPNNEGSN</sequence>
<feature type="domain" description="PASTA" evidence="13">
    <location>
        <begin position="373"/>
        <end position="439"/>
    </location>
</feature>
<comment type="catalytic activity">
    <reaction evidence="7">
        <text>L-threonyl-[protein] + ATP = O-phospho-L-threonyl-[protein] + ADP + H(+)</text>
        <dbReference type="Rhea" id="RHEA:46608"/>
        <dbReference type="Rhea" id="RHEA-COMP:11060"/>
        <dbReference type="Rhea" id="RHEA-COMP:11605"/>
        <dbReference type="ChEBI" id="CHEBI:15378"/>
        <dbReference type="ChEBI" id="CHEBI:30013"/>
        <dbReference type="ChEBI" id="CHEBI:30616"/>
        <dbReference type="ChEBI" id="CHEBI:61977"/>
        <dbReference type="ChEBI" id="CHEBI:456216"/>
        <dbReference type="EC" id="2.7.11.1"/>
    </reaction>
</comment>
<dbReference type="SMART" id="SM00220">
    <property type="entry name" value="S_TKc"/>
    <property type="match status" value="1"/>
</dbReference>
<dbReference type="OrthoDB" id="9788659at2"/>
<protein>
    <recommendedName>
        <fullName evidence="1">non-specific serine/threonine protein kinase</fullName>
        <ecNumber evidence="1">2.7.11.1</ecNumber>
    </recommendedName>
</protein>
<feature type="compositionally biased region" description="Basic and acidic residues" evidence="10">
    <location>
        <begin position="303"/>
        <end position="319"/>
    </location>
</feature>
<feature type="compositionally biased region" description="Acidic residues" evidence="10">
    <location>
        <begin position="320"/>
        <end position="332"/>
    </location>
</feature>
<evidence type="ECO:0000259" key="12">
    <source>
        <dbReference type="PROSITE" id="PS50011"/>
    </source>
</evidence>
<dbReference type="InterPro" id="IPR005543">
    <property type="entry name" value="PASTA_dom"/>
</dbReference>
<dbReference type="Gene3D" id="3.30.10.20">
    <property type="match status" value="3"/>
</dbReference>
<dbReference type="SUPFAM" id="SSF56112">
    <property type="entry name" value="Protein kinase-like (PK-like)"/>
    <property type="match status" value="1"/>
</dbReference>
<dbReference type="NCBIfam" id="NF033483">
    <property type="entry name" value="PknB_PASTA_kin"/>
    <property type="match status" value="1"/>
</dbReference>
<keyword evidence="4 9" id="KW-0547">Nucleotide-binding</keyword>
<accession>A0A173YWZ8</accession>
<dbReference type="Proteomes" id="UP000095594">
    <property type="component" value="Unassembled WGS sequence"/>
</dbReference>
<feature type="binding site" evidence="9">
    <location>
        <position position="39"/>
    </location>
    <ligand>
        <name>ATP</name>
        <dbReference type="ChEBI" id="CHEBI:30616"/>
    </ligand>
</feature>
<evidence type="ECO:0000256" key="1">
    <source>
        <dbReference type="ARBA" id="ARBA00012513"/>
    </source>
</evidence>
<dbReference type="Pfam" id="PF00069">
    <property type="entry name" value="Pkinase"/>
    <property type="match status" value="1"/>
</dbReference>
<dbReference type="InterPro" id="IPR008271">
    <property type="entry name" value="Ser/Thr_kinase_AS"/>
</dbReference>
<dbReference type="RefSeq" id="WP_055263251.1">
    <property type="nucleotide sequence ID" value="NZ_CABIXQ010000002.1"/>
</dbReference>
<dbReference type="PROSITE" id="PS51178">
    <property type="entry name" value="PASTA"/>
    <property type="match status" value="3"/>
</dbReference>
<feature type="domain" description="PASTA" evidence="13">
    <location>
        <begin position="440"/>
        <end position="506"/>
    </location>
</feature>
<dbReference type="Pfam" id="PF03793">
    <property type="entry name" value="PASTA"/>
    <property type="match status" value="3"/>
</dbReference>
<name>A0A173YWZ8_9CLOT</name>